<evidence type="ECO:0008006" key="3">
    <source>
        <dbReference type="Google" id="ProtNLM"/>
    </source>
</evidence>
<protein>
    <recommendedName>
        <fullName evidence="3">DUF305 domain-containing protein</fullName>
    </recommendedName>
</protein>
<name>A0A562VAI3_9ACTN</name>
<comment type="caution">
    <text evidence="1">The sequence shown here is derived from an EMBL/GenBank/DDBJ whole genome shotgun (WGS) entry which is preliminary data.</text>
</comment>
<accession>A0A562VAI3</accession>
<dbReference type="AlphaFoldDB" id="A0A562VAI3"/>
<keyword evidence="2" id="KW-1185">Reference proteome</keyword>
<sequence>MPHSQLSGHTRRAVLWGAGIATLSGCGLVRTDSTPIIDNTGALLPVLRTAADQMAGLQAAIDAGAGHEATLEMLRDDHAAHAEALAKLVGTDPPAGDAVVGDPVVGTLIEQEQAGYDQALEACVAALPEYVVLLGEIAACRASHVDVLGEL</sequence>
<dbReference type="RefSeq" id="WP_147132658.1">
    <property type="nucleotide sequence ID" value="NZ_BAABIJ010000001.1"/>
</dbReference>
<evidence type="ECO:0000313" key="2">
    <source>
        <dbReference type="Proteomes" id="UP000321617"/>
    </source>
</evidence>
<evidence type="ECO:0000313" key="1">
    <source>
        <dbReference type="EMBL" id="TWJ14882.1"/>
    </source>
</evidence>
<reference evidence="1 2" key="1">
    <citation type="journal article" date="2013" name="Stand. Genomic Sci.">
        <title>Genomic Encyclopedia of Type Strains, Phase I: The one thousand microbial genomes (KMG-I) project.</title>
        <authorList>
            <person name="Kyrpides N.C."/>
            <person name="Woyke T."/>
            <person name="Eisen J.A."/>
            <person name="Garrity G."/>
            <person name="Lilburn T.G."/>
            <person name="Beck B.J."/>
            <person name="Whitman W.B."/>
            <person name="Hugenholtz P."/>
            <person name="Klenk H.P."/>
        </authorList>
    </citation>
    <scope>NUCLEOTIDE SEQUENCE [LARGE SCALE GENOMIC DNA]</scope>
    <source>
        <strain evidence="1 2">DSM 45044</strain>
    </source>
</reference>
<organism evidence="1 2">
    <name type="scientific">Stackebrandtia albiflava</name>
    <dbReference type="NCBI Taxonomy" id="406432"/>
    <lineage>
        <taxon>Bacteria</taxon>
        <taxon>Bacillati</taxon>
        <taxon>Actinomycetota</taxon>
        <taxon>Actinomycetes</taxon>
        <taxon>Glycomycetales</taxon>
        <taxon>Glycomycetaceae</taxon>
        <taxon>Stackebrandtia</taxon>
    </lineage>
</organism>
<dbReference type="OrthoDB" id="3397301at2"/>
<gene>
    <name evidence="1" type="ORF">LX16_0575</name>
</gene>
<proteinExistence type="predicted"/>
<dbReference type="Proteomes" id="UP000321617">
    <property type="component" value="Unassembled WGS sequence"/>
</dbReference>
<dbReference type="EMBL" id="VLLL01000005">
    <property type="protein sequence ID" value="TWJ14882.1"/>
    <property type="molecule type" value="Genomic_DNA"/>
</dbReference>